<accession>A0ACC1NKH7</accession>
<evidence type="ECO:0000313" key="2">
    <source>
        <dbReference type="Proteomes" id="UP001143910"/>
    </source>
</evidence>
<keyword evidence="2" id="KW-1185">Reference proteome</keyword>
<organism evidence="1 2">
    <name type="scientific">Zarea fungicola</name>
    <dbReference type="NCBI Taxonomy" id="93591"/>
    <lineage>
        <taxon>Eukaryota</taxon>
        <taxon>Fungi</taxon>
        <taxon>Dikarya</taxon>
        <taxon>Ascomycota</taxon>
        <taxon>Pezizomycotina</taxon>
        <taxon>Sordariomycetes</taxon>
        <taxon>Hypocreomycetidae</taxon>
        <taxon>Hypocreales</taxon>
        <taxon>Cordycipitaceae</taxon>
        <taxon>Zarea</taxon>
    </lineage>
</organism>
<name>A0ACC1NKH7_9HYPO</name>
<gene>
    <name evidence="1" type="ORF">NQ176_g3334</name>
</gene>
<proteinExistence type="predicted"/>
<sequence>MSDRYHSYYQAGRAAGSNPSSRASVPNGGGYHPSYADDTYLVPASSRHSITAPRGYVSSSTSSGQPTTTRPYAVDHDARLHTRQRDHSRLRRSTIDSTTRAPIIVTTTQNDRSNSKLLHSTGIHNSSPVRDDYRHGESQYYALPSSTSRSRSAVRQHHLEDHSRHRDREGGLLSPHNAKSYRNSRPSVIYPSNSRHSTAAIDYGDDGYQYTNAGELVRYDLDHPTMSRSGRQDSTDRDYYHTRKSYGGNRRTGDGSRYDSENYAVAHRRHDGHGGPPPSTRGFDRISREYDSERDRERHSLPAAPNPPNPIPHTDSTGSNLDQRERRRTRPVSVNQESTYREISYRNQDDFPDYGGRVGSRDSVAEDKRPRSSYFYDDSVSNRGFGIRTDLEDAGNDRHQRVDLRRGDILHPSERCIDGSRKPPQNRPFSYGGEGKYTDTRRKDMESNGAHSLLESAGTGLGISATTAAAAAIVSDSGAGKGLQDMGSSSGDPIPEATPRMDGIGVASPEINVDEISGRHGPPSVHIPGVTGDLGEQFDNGGASLTKEDAVSASDSDDVAGGRVIRRHRPSGSFNPNDAGDLRQIKQQLAALRVQDKEEHLNPVPGDTDGRAVSSLSPKGEAPAIREARSSDESYAVGFPVSKKHARVVSPPRDKRDDKPLRGILKQPSAKFPEEANPIREGVAPHKEDKKLKEVPAGARWTKINRKVVNPEALTIGKERFEERDDFVIVLRVLSKEEIQAYAAATQVLRERRREKDDPRHGQERMHRQDEVDSRHHHRHRGEDEDDDNGNSRRREGKMELESGMIQGAFKDEASESSSDKRRGSDKDDGNGRRTRQDESGSDGGGGRRDRDQGDNRGRDTGHRRRTRRESDDEHDGNGEDDDKRYRELRNGREAEHIS</sequence>
<reference evidence="1" key="1">
    <citation type="submission" date="2022-08" db="EMBL/GenBank/DDBJ databases">
        <title>Genome Sequence of Lecanicillium fungicola.</title>
        <authorList>
            <person name="Buettner E."/>
        </authorList>
    </citation>
    <scope>NUCLEOTIDE SEQUENCE</scope>
    <source>
        <strain evidence="1">Babe33</strain>
    </source>
</reference>
<protein>
    <submittedName>
        <fullName evidence="1">Uncharacterized protein</fullName>
    </submittedName>
</protein>
<dbReference type="EMBL" id="JANJQO010000295">
    <property type="protein sequence ID" value="KAJ2979313.1"/>
    <property type="molecule type" value="Genomic_DNA"/>
</dbReference>
<dbReference type="Proteomes" id="UP001143910">
    <property type="component" value="Unassembled WGS sequence"/>
</dbReference>
<evidence type="ECO:0000313" key="1">
    <source>
        <dbReference type="EMBL" id="KAJ2979313.1"/>
    </source>
</evidence>
<comment type="caution">
    <text evidence="1">The sequence shown here is derived from an EMBL/GenBank/DDBJ whole genome shotgun (WGS) entry which is preliminary data.</text>
</comment>